<sequence>MNKKGLLTTVLVSTTILGGAILPFPLISANAAVASNRDTLENKATVKQLSTDSLYQKVVTGTTFDHADSQIILKLTHVLTGAEAVIIREDSPTGNAVGVGEIDNDKVTIEYNEIKNGHDYYIQYINGGTGFNKTEIIENTEFMNYINNKEFMTLNTVTSDDTQVTGQTLPGSDVAISVLSDDEYTYETKADEQGHFKLTIDKVLPGRQILAKTTGQYDSVNQSIFVQVGKEPVENWFYNPNFQEGDKGWFRWGSDSILTPKDGYANFISTGSYGKVGATQSVEARYGSLYNITMDIRVNEFNNEDYHEVYMGEVIPGGGINPEFSNVTKLAAGSEGKWQTITFTQPYFGMGRTATLGFTIWGVKDVDIKNVSYTRIDR</sequence>
<organism evidence="2 3">
    <name type="scientific">Latilactobacillus curvatus</name>
    <name type="common">Lactobacillus curvatus</name>
    <dbReference type="NCBI Taxonomy" id="28038"/>
    <lineage>
        <taxon>Bacteria</taxon>
        <taxon>Bacillati</taxon>
        <taxon>Bacillota</taxon>
        <taxon>Bacilli</taxon>
        <taxon>Lactobacillales</taxon>
        <taxon>Lactobacillaceae</taxon>
        <taxon>Latilactobacillus</taxon>
    </lineage>
</organism>
<gene>
    <name evidence="2" type="ORF">LTWDN19_20610</name>
</gene>
<feature type="domain" description="Bacterial Ig" evidence="1">
    <location>
        <begin position="153"/>
        <end position="208"/>
    </location>
</feature>
<proteinExistence type="predicted"/>
<protein>
    <recommendedName>
        <fullName evidence="1">Bacterial Ig domain-containing protein</fullName>
    </recommendedName>
</protein>
<accession>A0ABN6GKW0</accession>
<evidence type="ECO:0000313" key="2">
    <source>
        <dbReference type="EMBL" id="BCX31494.1"/>
    </source>
</evidence>
<dbReference type="Proteomes" id="UP000825100">
    <property type="component" value="Plasmid WDN19_con2"/>
</dbReference>
<keyword evidence="3" id="KW-1185">Reference proteome</keyword>
<keyword evidence="2" id="KW-0614">Plasmid</keyword>
<dbReference type="Pfam" id="PF17936">
    <property type="entry name" value="Big_6"/>
    <property type="match status" value="1"/>
</dbReference>
<dbReference type="RefSeq" id="WP_035147987.1">
    <property type="nucleotide sequence ID" value="NZ_AP024686.1"/>
</dbReference>
<evidence type="ECO:0000259" key="1">
    <source>
        <dbReference type="Pfam" id="PF17936"/>
    </source>
</evidence>
<name>A0ABN6GKW0_LATCU</name>
<reference evidence="2 3" key="1">
    <citation type="submission" date="2021-05" db="EMBL/GenBank/DDBJ databases">
        <title>Complete Genome Sequence of Latilactobacillus sp. Strain WDN19, a High D-Aspartate-producing Lactic Acid Bacterium Isolated from a Japanese Pickle.</title>
        <authorList>
            <person name="Kajitani K."/>
            <person name="Takahashi S."/>
        </authorList>
    </citation>
    <scope>NUCLEOTIDE SEQUENCE [LARGE SCALE GENOMIC DNA]</scope>
    <source>
        <strain evidence="2 3">WDN19</strain>
        <plasmid evidence="2 3">WDN19_con2</plasmid>
    </source>
</reference>
<dbReference type="InterPro" id="IPR041498">
    <property type="entry name" value="Big_6"/>
</dbReference>
<dbReference type="InterPro" id="IPR013783">
    <property type="entry name" value="Ig-like_fold"/>
</dbReference>
<dbReference type="Gene3D" id="2.60.40.10">
    <property type="entry name" value="Immunoglobulins"/>
    <property type="match status" value="1"/>
</dbReference>
<dbReference type="EMBL" id="AP024686">
    <property type="protein sequence ID" value="BCX31494.1"/>
    <property type="molecule type" value="Genomic_DNA"/>
</dbReference>
<geneLocation type="plasmid" evidence="2 3">
    <name>WDN19_con2</name>
</geneLocation>
<evidence type="ECO:0000313" key="3">
    <source>
        <dbReference type="Proteomes" id="UP000825100"/>
    </source>
</evidence>